<dbReference type="AlphaFoldDB" id="A0A914D6X4"/>
<dbReference type="SMART" id="SM00131">
    <property type="entry name" value="KU"/>
    <property type="match status" value="2"/>
</dbReference>
<reference evidence="3" key="1">
    <citation type="submission" date="2022-11" db="UniProtKB">
        <authorList>
            <consortium name="WormBaseParasite"/>
        </authorList>
    </citation>
    <scope>IDENTIFICATION</scope>
</reference>
<evidence type="ECO:0000259" key="1">
    <source>
        <dbReference type="PROSITE" id="PS50279"/>
    </source>
</evidence>
<dbReference type="SUPFAM" id="SSF57362">
    <property type="entry name" value="BPTI-like"/>
    <property type="match status" value="2"/>
</dbReference>
<evidence type="ECO:0000313" key="2">
    <source>
        <dbReference type="Proteomes" id="UP000887540"/>
    </source>
</evidence>
<feature type="domain" description="BPTI/Kunitz inhibitor" evidence="1">
    <location>
        <begin position="166"/>
        <end position="236"/>
    </location>
</feature>
<dbReference type="PROSITE" id="PS50279">
    <property type="entry name" value="BPTI_KUNITZ_2"/>
    <property type="match status" value="1"/>
</dbReference>
<dbReference type="PANTHER" id="PTHR46339:SF8">
    <property type="entry name" value="BPTI_KUNITZ INHIBITOR DOMAIN-CONTAINING PROTEIN"/>
    <property type="match status" value="1"/>
</dbReference>
<proteinExistence type="predicted"/>
<dbReference type="PANTHER" id="PTHR46339">
    <property type="entry name" value="PROTEIN CBG15282-RELATED"/>
    <property type="match status" value="1"/>
</dbReference>
<organism evidence="2 3">
    <name type="scientific">Acrobeloides nanus</name>
    <dbReference type="NCBI Taxonomy" id="290746"/>
    <lineage>
        <taxon>Eukaryota</taxon>
        <taxon>Metazoa</taxon>
        <taxon>Ecdysozoa</taxon>
        <taxon>Nematoda</taxon>
        <taxon>Chromadorea</taxon>
        <taxon>Rhabditida</taxon>
        <taxon>Tylenchina</taxon>
        <taxon>Cephalobomorpha</taxon>
        <taxon>Cephaloboidea</taxon>
        <taxon>Cephalobidae</taxon>
        <taxon>Acrobeloides</taxon>
    </lineage>
</organism>
<dbReference type="InterPro" id="IPR053014">
    <property type="entry name" value="Cuticle_assoc_divergent"/>
</dbReference>
<dbReference type="Pfam" id="PF01683">
    <property type="entry name" value="EB"/>
    <property type="match status" value="1"/>
</dbReference>
<dbReference type="Proteomes" id="UP000887540">
    <property type="component" value="Unplaced"/>
</dbReference>
<dbReference type="InterPro" id="IPR006149">
    <property type="entry name" value="EB_dom"/>
</dbReference>
<keyword evidence="2" id="KW-1185">Reference proteome</keyword>
<name>A0A914D6X4_9BILA</name>
<sequence>MRRDRRGLYHSTGSGASLVGSRCVYNTDCILGAFCDRGTCQCWSSHIHIDDYCWRKVSPEESGCSYDAQCEAVWPGTKCEFSICRCSPDQVASPTREGPICHGPGQCATNGANSILYNRNSNRPSECYFFDRDGRETAGHFIGCDDFPEMYDCIGGLCCPTRALTCIQPMDPGQPSMANLRAATENDSENSKPITAETEKRWFYNPATGSCQSFEFLGMRGNANNFFTKQHCESFCANRCERGQPLLEQHRSDSGYDFNSLVVTCSATENCPSDKYKCTKLEAKSICCPTPEYICSEYGGIGGPSNEIVHEAFTHLPPYSSGSNRFGREPVTRWYWDKAAHKCKTFRYLGQGGNFNNFISEAF</sequence>
<dbReference type="InterPro" id="IPR002223">
    <property type="entry name" value="Kunitz_BPTI"/>
</dbReference>
<dbReference type="InterPro" id="IPR036880">
    <property type="entry name" value="Kunitz_BPTI_sf"/>
</dbReference>
<protein>
    <submittedName>
        <fullName evidence="3">BPTI/Kunitz inhibitor domain-containing protein</fullName>
    </submittedName>
</protein>
<accession>A0A914D6X4</accession>
<dbReference type="WBParaSite" id="ACRNAN_scaffold188.g19138.t1">
    <property type="protein sequence ID" value="ACRNAN_scaffold188.g19138.t1"/>
    <property type="gene ID" value="ACRNAN_scaffold188.g19138"/>
</dbReference>
<dbReference type="CDD" id="cd22593">
    <property type="entry name" value="Kunitz_conkunitzin"/>
    <property type="match status" value="1"/>
</dbReference>
<dbReference type="Gene3D" id="4.10.410.10">
    <property type="entry name" value="Pancreatic trypsin inhibitor Kunitz domain"/>
    <property type="match status" value="2"/>
</dbReference>
<dbReference type="GO" id="GO:0004867">
    <property type="term" value="F:serine-type endopeptidase inhibitor activity"/>
    <property type="evidence" value="ECO:0007669"/>
    <property type="project" value="InterPro"/>
</dbReference>
<evidence type="ECO:0000313" key="3">
    <source>
        <dbReference type="WBParaSite" id="ACRNAN_scaffold188.g19138.t1"/>
    </source>
</evidence>
<dbReference type="Pfam" id="PF00014">
    <property type="entry name" value="Kunitz_BPTI"/>
    <property type="match status" value="2"/>
</dbReference>